<sequence>MENFNHTISWRKQGRYKDDPVTVRWALGGDVRWELSKSDQPRISLLIPQCLRHGGTTDTTETHAIFNPGRIVRELYQDVLSESHGGSKTNNNSSYSFSDALALYGPYNTVSNTVEIRLPAAADPKAYHNSQDNVPYILSDQFMVAPSYAGKFLDAQKKLGHKEEHKKWRLGVGIAVGLGVPILMAATAWATWVVAKRRLGGRHAVASILLKSKKQEFLGSTCTITTSHYWPMSYNAFVS</sequence>
<keyword evidence="1" id="KW-0812">Transmembrane</keyword>
<keyword evidence="1" id="KW-0472">Membrane</keyword>
<evidence type="ECO:0000313" key="3">
    <source>
        <dbReference type="Proteomes" id="UP001480595"/>
    </source>
</evidence>
<name>A0ABR1TAX2_9PEZI</name>
<dbReference type="GeneID" id="92098086"/>
<proteinExistence type="predicted"/>
<evidence type="ECO:0000256" key="1">
    <source>
        <dbReference type="SAM" id="Phobius"/>
    </source>
</evidence>
<feature type="transmembrane region" description="Helical" evidence="1">
    <location>
        <begin position="168"/>
        <end position="194"/>
    </location>
</feature>
<evidence type="ECO:0000313" key="2">
    <source>
        <dbReference type="EMBL" id="KAK8043131.1"/>
    </source>
</evidence>
<keyword evidence="3" id="KW-1185">Reference proteome</keyword>
<keyword evidence="1" id="KW-1133">Transmembrane helix</keyword>
<dbReference type="RefSeq" id="XP_066709984.1">
    <property type="nucleotide sequence ID" value="XM_066865023.1"/>
</dbReference>
<organism evidence="2 3">
    <name type="scientific">Apiospora phragmitis</name>
    <dbReference type="NCBI Taxonomy" id="2905665"/>
    <lineage>
        <taxon>Eukaryota</taxon>
        <taxon>Fungi</taxon>
        <taxon>Dikarya</taxon>
        <taxon>Ascomycota</taxon>
        <taxon>Pezizomycotina</taxon>
        <taxon>Sordariomycetes</taxon>
        <taxon>Xylariomycetidae</taxon>
        <taxon>Amphisphaeriales</taxon>
        <taxon>Apiosporaceae</taxon>
        <taxon>Apiospora</taxon>
    </lineage>
</organism>
<gene>
    <name evidence="2" type="ORF">PG994_013614</name>
</gene>
<dbReference type="Proteomes" id="UP001480595">
    <property type="component" value="Unassembled WGS sequence"/>
</dbReference>
<dbReference type="EMBL" id="JAQQWL010000013">
    <property type="protein sequence ID" value="KAK8043131.1"/>
    <property type="molecule type" value="Genomic_DNA"/>
</dbReference>
<protein>
    <submittedName>
        <fullName evidence="2">Uncharacterized protein</fullName>
    </submittedName>
</protein>
<comment type="caution">
    <text evidence="2">The sequence shown here is derived from an EMBL/GenBank/DDBJ whole genome shotgun (WGS) entry which is preliminary data.</text>
</comment>
<accession>A0ABR1TAX2</accession>
<reference evidence="2 3" key="1">
    <citation type="submission" date="2023-01" db="EMBL/GenBank/DDBJ databases">
        <title>Analysis of 21 Apiospora genomes using comparative genomics revels a genus with tremendous synthesis potential of carbohydrate active enzymes and secondary metabolites.</title>
        <authorList>
            <person name="Sorensen T."/>
        </authorList>
    </citation>
    <scope>NUCLEOTIDE SEQUENCE [LARGE SCALE GENOMIC DNA]</scope>
    <source>
        <strain evidence="2 3">CBS 135458</strain>
    </source>
</reference>